<dbReference type="InterPro" id="IPR047817">
    <property type="entry name" value="ABC2_TM_bact-type"/>
</dbReference>
<evidence type="ECO:0000256" key="6">
    <source>
        <dbReference type="ARBA" id="ARBA00022692"/>
    </source>
</evidence>
<dbReference type="Proteomes" id="UP000297900">
    <property type="component" value="Unassembled WGS sequence"/>
</dbReference>
<evidence type="ECO:0000256" key="9">
    <source>
        <dbReference type="ARBA" id="ARBA00023136"/>
    </source>
</evidence>
<dbReference type="Pfam" id="PF01061">
    <property type="entry name" value="ABC2_membrane"/>
    <property type="match status" value="1"/>
</dbReference>
<feature type="domain" description="ABC transmembrane type-2" evidence="11">
    <location>
        <begin position="31"/>
        <end position="256"/>
    </location>
</feature>
<dbReference type="GO" id="GO:0140359">
    <property type="term" value="F:ABC-type transporter activity"/>
    <property type="evidence" value="ECO:0007669"/>
    <property type="project" value="InterPro"/>
</dbReference>
<dbReference type="PANTHER" id="PTHR30413">
    <property type="entry name" value="INNER MEMBRANE TRANSPORT PERMEASE"/>
    <property type="match status" value="1"/>
</dbReference>
<dbReference type="PIRSF" id="PIRSF006648">
    <property type="entry name" value="DrrB"/>
    <property type="match status" value="1"/>
</dbReference>
<dbReference type="EMBL" id="SOMN01000005">
    <property type="protein sequence ID" value="TFE29095.1"/>
    <property type="molecule type" value="Genomic_DNA"/>
</dbReference>
<organism evidence="12 13">
    <name type="scientific">Cohnella luojiensis</name>
    <dbReference type="NCBI Taxonomy" id="652876"/>
    <lineage>
        <taxon>Bacteria</taxon>
        <taxon>Bacillati</taxon>
        <taxon>Bacillota</taxon>
        <taxon>Bacilli</taxon>
        <taxon>Bacillales</taxon>
        <taxon>Paenibacillaceae</taxon>
        <taxon>Cohnella</taxon>
    </lineage>
</organism>
<comment type="similarity">
    <text evidence="2 10">Belongs to the ABC-2 integral membrane protein family.</text>
</comment>
<keyword evidence="3 10" id="KW-0813">Transport</keyword>
<accession>A0A4Y8M3B4</accession>
<evidence type="ECO:0000256" key="8">
    <source>
        <dbReference type="ARBA" id="ARBA00022989"/>
    </source>
</evidence>
<gene>
    <name evidence="12" type="ORF">E2980_06325</name>
</gene>
<keyword evidence="13" id="KW-1185">Reference proteome</keyword>
<feature type="transmembrane region" description="Helical" evidence="10">
    <location>
        <begin position="30"/>
        <end position="49"/>
    </location>
</feature>
<dbReference type="GO" id="GO:0015920">
    <property type="term" value="P:lipopolysaccharide transport"/>
    <property type="evidence" value="ECO:0007669"/>
    <property type="project" value="TreeGrafter"/>
</dbReference>
<feature type="transmembrane region" description="Helical" evidence="10">
    <location>
        <begin position="143"/>
        <end position="167"/>
    </location>
</feature>
<name>A0A4Y8M3B4_9BACL</name>
<feature type="transmembrane region" description="Helical" evidence="10">
    <location>
        <begin position="179"/>
        <end position="197"/>
    </location>
</feature>
<evidence type="ECO:0000313" key="13">
    <source>
        <dbReference type="Proteomes" id="UP000297900"/>
    </source>
</evidence>
<dbReference type="InterPro" id="IPR000412">
    <property type="entry name" value="ABC_2_transport"/>
</dbReference>
<comment type="subcellular location">
    <subcellularLocation>
        <location evidence="1 10">Cell membrane</location>
        <topology evidence="1 10">Multi-pass membrane protein</topology>
    </subcellularLocation>
</comment>
<dbReference type="PRINTS" id="PR00164">
    <property type="entry name" value="ABC2TRNSPORT"/>
</dbReference>
<protein>
    <recommendedName>
        <fullName evidence="10">Transport permease protein</fullName>
    </recommendedName>
</protein>
<keyword evidence="5" id="KW-0762">Sugar transport</keyword>
<evidence type="ECO:0000256" key="10">
    <source>
        <dbReference type="RuleBase" id="RU361157"/>
    </source>
</evidence>
<feature type="transmembrane region" description="Helical" evidence="10">
    <location>
        <begin position="69"/>
        <end position="87"/>
    </location>
</feature>
<evidence type="ECO:0000256" key="4">
    <source>
        <dbReference type="ARBA" id="ARBA00022475"/>
    </source>
</evidence>
<sequence length="264" mass="30036">MQLIKALWYHKNLISQFIIRDVIARYRGSYLGILWSFINPLLMLVVYTFVFSEIFKAKWGTDNGSTMEYALMIFCGLITFNIFAELLGKAPSLIINHSSYVTKVVFPLEILPVSIMGSTLIHSGISLLILIFSNLIAFREIHWTLILIPIVLLPLIFLSIGIGWVLSSLGVYLRDIGQIVGIILQAMMLLSPIFYSVSTLPSTYQLLFAFNPVSYVIEDMRLIVLQGQLPHFYSLIIEYAIGILIFYAGYIWFNKSRKGFSDVL</sequence>
<dbReference type="AlphaFoldDB" id="A0A4Y8M3B4"/>
<keyword evidence="4 10" id="KW-1003">Cell membrane</keyword>
<dbReference type="GO" id="GO:0043190">
    <property type="term" value="C:ATP-binding cassette (ABC) transporter complex"/>
    <property type="evidence" value="ECO:0007669"/>
    <property type="project" value="InterPro"/>
</dbReference>
<comment type="caution">
    <text evidence="12">The sequence shown here is derived from an EMBL/GenBank/DDBJ whole genome shotgun (WGS) entry which is preliminary data.</text>
</comment>
<dbReference type="PANTHER" id="PTHR30413:SF10">
    <property type="entry name" value="CAPSULE POLYSACCHARIDE EXPORT INNER-MEMBRANE PROTEIN CTRC"/>
    <property type="match status" value="1"/>
</dbReference>
<dbReference type="InterPro" id="IPR013525">
    <property type="entry name" value="ABC2_TM"/>
</dbReference>
<feature type="transmembrane region" description="Helical" evidence="10">
    <location>
        <begin position="108"/>
        <end position="137"/>
    </location>
</feature>
<keyword evidence="9 10" id="KW-0472">Membrane</keyword>
<keyword evidence="6 10" id="KW-0812">Transmembrane</keyword>
<keyword evidence="7" id="KW-0972">Capsule biogenesis/degradation</keyword>
<evidence type="ECO:0000256" key="2">
    <source>
        <dbReference type="ARBA" id="ARBA00007783"/>
    </source>
</evidence>
<evidence type="ECO:0000256" key="3">
    <source>
        <dbReference type="ARBA" id="ARBA00022448"/>
    </source>
</evidence>
<dbReference type="OrthoDB" id="9794365at2"/>
<proteinExistence type="inferred from homology"/>
<evidence type="ECO:0000256" key="1">
    <source>
        <dbReference type="ARBA" id="ARBA00004651"/>
    </source>
</evidence>
<dbReference type="PROSITE" id="PS51012">
    <property type="entry name" value="ABC_TM2"/>
    <property type="match status" value="1"/>
</dbReference>
<evidence type="ECO:0000259" key="11">
    <source>
        <dbReference type="PROSITE" id="PS51012"/>
    </source>
</evidence>
<evidence type="ECO:0000313" key="12">
    <source>
        <dbReference type="EMBL" id="TFE29095.1"/>
    </source>
</evidence>
<evidence type="ECO:0000256" key="5">
    <source>
        <dbReference type="ARBA" id="ARBA00022597"/>
    </source>
</evidence>
<feature type="transmembrane region" description="Helical" evidence="10">
    <location>
        <begin position="232"/>
        <end position="253"/>
    </location>
</feature>
<evidence type="ECO:0000256" key="7">
    <source>
        <dbReference type="ARBA" id="ARBA00022903"/>
    </source>
</evidence>
<reference evidence="12 13" key="1">
    <citation type="submission" date="2019-03" db="EMBL/GenBank/DDBJ databases">
        <title>Cohnella endophytica sp. nov., a novel endophytic bacterium isolated from bark of Sonneratia apetala.</title>
        <authorList>
            <person name="Tuo L."/>
        </authorList>
    </citation>
    <scope>NUCLEOTIDE SEQUENCE [LARGE SCALE GENOMIC DNA]</scope>
    <source>
        <strain evidence="12 13">CCTCC AB 208254</strain>
    </source>
</reference>
<keyword evidence="8 10" id="KW-1133">Transmembrane helix</keyword>